<sequence>MSRTLIVTNDFPPRQGGIETFASEMAHRFPSESIVVYTSAERGAAAYDASLPFLVIRDRSRTLLPTGRVMRRAGRIALEHGCDTAWIAAAAPLGLIAPALRACGVKRVVATTHGHETWWAKVPLTRWGLHTIGRWVDVLTYISGHTYRAILPAVTPDTALVRLSPGVDVEQFNPVRGSVAGPDPSPDGNSGVIVCTARLVPRKGQDPLIRALPAVLERHPDTTLLLVGDGPDRRRLQRLARTKGVENAVTFVGGLPHELVAQVLAGATIFAMPCRTRRLGLEEEGLGIAYLEASAMGLPIIAGDSGGAPETVQAGRTGYVVKDVEQLTQAIVELLDNPVRARAMGERGRSWVAAQWTWNTAYSTLLTAPFPNVLADGQDRSSTPQQ</sequence>
<organism evidence="5">
    <name type="scientific">Rhodococcoides fascians</name>
    <name type="common">Rhodococcus fascians</name>
    <dbReference type="NCBI Taxonomy" id="1828"/>
    <lineage>
        <taxon>Bacteria</taxon>
        <taxon>Bacillati</taxon>
        <taxon>Actinomycetota</taxon>
        <taxon>Actinomycetes</taxon>
        <taxon>Mycobacteriales</taxon>
        <taxon>Nocardiaceae</taxon>
        <taxon>Rhodococcoides</taxon>
    </lineage>
</organism>
<feature type="domain" description="Glycosyl transferase family 1" evidence="3">
    <location>
        <begin position="187"/>
        <end position="351"/>
    </location>
</feature>
<dbReference type="AlphaFoldDB" id="E7EDM1"/>
<feature type="domain" description="Glycosyltransferase subfamily 4-like N-terminal" evidence="4">
    <location>
        <begin position="16"/>
        <end position="171"/>
    </location>
</feature>
<keyword evidence="1" id="KW-0328">Glycosyltransferase</keyword>
<evidence type="ECO:0000259" key="3">
    <source>
        <dbReference type="Pfam" id="PF00534"/>
    </source>
</evidence>
<evidence type="ECO:0000256" key="2">
    <source>
        <dbReference type="ARBA" id="ARBA00022679"/>
    </source>
</evidence>
<dbReference type="Gene3D" id="3.40.50.2000">
    <property type="entry name" value="Glycogen Phosphorylase B"/>
    <property type="match status" value="2"/>
</dbReference>
<proteinExistence type="predicted"/>
<keyword evidence="2 5" id="KW-0808">Transferase</keyword>
<dbReference type="EMBL" id="HQ660945">
    <property type="protein sequence ID" value="ADV15622.1"/>
    <property type="molecule type" value="Genomic_DNA"/>
</dbReference>
<accession>E7EDM1</accession>
<reference evidence="5" key="1">
    <citation type="submission" date="2010-11" db="EMBL/GenBank/DDBJ databases">
        <authorList>
            <person name="Forizs L."/>
            <person name="Vandeputte O.M."/>
            <person name="Mol A."/>
            <person name="Baucher M."/>
            <person name="El Jaziri M."/>
        </authorList>
    </citation>
    <scope>NUCLEOTIDE SEQUENCE</scope>
    <source>
        <strain evidence="5">D188</strain>
    </source>
</reference>
<dbReference type="GO" id="GO:1901137">
    <property type="term" value="P:carbohydrate derivative biosynthetic process"/>
    <property type="evidence" value="ECO:0007669"/>
    <property type="project" value="UniProtKB-ARBA"/>
</dbReference>
<protein>
    <submittedName>
        <fullName evidence="5">Putative glycosyl transferase group 1 protein</fullName>
    </submittedName>
</protein>
<dbReference type="PANTHER" id="PTHR45947">
    <property type="entry name" value="SULFOQUINOVOSYL TRANSFERASE SQD2"/>
    <property type="match status" value="1"/>
</dbReference>
<dbReference type="PANTHER" id="PTHR45947:SF3">
    <property type="entry name" value="SULFOQUINOVOSYL TRANSFERASE SQD2"/>
    <property type="match status" value="1"/>
</dbReference>
<dbReference type="InterPro" id="IPR050194">
    <property type="entry name" value="Glycosyltransferase_grp1"/>
</dbReference>
<name>E7EDM1_RHOFA</name>
<dbReference type="GO" id="GO:0016758">
    <property type="term" value="F:hexosyltransferase activity"/>
    <property type="evidence" value="ECO:0007669"/>
    <property type="project" value="TreeGrafter"/>
</dbReference>
<dbReference type="Pfam" id="PF13439">
    <property type="entry name" value="Glyco_transf_4"/>
    <property type="match status" value="1"/>
</dbReference>
<evidence type="ECO:0000313" key="5">
    <source>
        <dbReference type="EMBL" id="ADV15622.1"/>
    </source>
</evidence>
<evidence type="ECO:0000256" key="1">
    <source>
        <dbReference type="ARBA" id="ARBA00022676"/>
    </source>
</evidence>
<dbReference type="SUPFAM" id="SSF53756">
    <property type="entry name" value="UDP-Glycosyltransferase/glycogen phosphorylase"/>
    <property type="match status" value="1"/>
</dbReference>
<evidence type="ECO:0000259" key="4">
    <source>
        <dbReference type="Pfam" id="PF13439"/>
    </source>
</evidence>
<dbReference type="InterPro" id="IPR028098">
    <property type="entry name" value="Glyco_trans_4-like_N"/>
</dbReference>
<dbReference type="Pfam" id="PF00534">
    <property type="entry name" value="Glycos_transf_1"/>
    <property type="match status" value="1"/>
</dbReference>
<dbReference type="CDD" id="cd03801">
    <property type="entry name" value="GT4_PimA-like"/>
    <property type="match status" value="1"/>
</dbReference>
<dbReference type="InterPro" id="IPR001296">
    <property type="entry name" value="Glyco_trans_1"/>
</dbReference>
<dbReference type="GO" id="GO:1903509">
    <property type="term" value="P:liposaccharide metabolic process"/>
    <property type="evidence" value="ECO:0007669"/>
    <property type="project" value="UniProtKB-ARBA"/>
</dbReference>